<dbReference type="PROSITE" id="PS50238">
    <property type="entry name" value="RHOGAP"/>
    <property type="match status" value="1"/>
</dbReference>
<dbReference type="GO" id="GO:0097149">
    <property type="term" value="C:centralspindlin complex"/>
    <property type="evidence" value="ECO:0007669"/>
    <property type="project" value="TreeGrafter"/>
</dbReference>
<dbReference type="InterPro" id="IPR002219">
    <property type="entry name" value="PKC_DAG/PE"/>
</dbReference>
<evidence type="ECO:0000313" key="12">
    <source>
        <dbReference type="EMBL" id="KAH0810180.1"/>
    </source>
</evidence>
<evidence type="ECO:0000256" key="4">
    <source>
        <dbReference type="ARBA" id="ARBA00022771"/>
    </source>
</evidence>
<feature type="compositionally biased region" description="Basic and acidic residues" evidence="9">
    <location>
        <begin position="277"/>
        <end position="287"/>
    </location>
</feature>
<keyword evidence="1" id="KW-0343">GTPase activation</keyword>
<keyword evidence="5" id="KW-0221">Differentiation</keyword>
<dbReference type="PANTHER" id="PTHR46199:SF3">
    <property type="entry name" value="RAC GTPASE-ACTIVATING PROTEIN 1"/>
    <property type="match status" value="1"/>
</dbReference>
<evidence type="ECO:0000256" key="6">
    <source>
        <dbReference type="ARBA" id="ARBA00022833"/>
    </source>
</evidence>
<sequence>MRQLPQLKTYPEVDESSQLTSFMRVPPVVTHSEWNPSVVHLANYLHMRRLCCHNPGAISSHKQWQKCLIRPGKVRDFADSHRIALMGNGVPAGESGFPWVKNLIQYCGADEVCEVMGIYYCRRAVLHITILLMQVRNHTLVLSGPDKNQERKKDNYYLLWSTNEMQDVEKIWWSCPWSLKLKSVYQQMGALLSGCGIKTDEEGSWGVGARPPPLDVGWIRTRIVEGLAAEPDFELPSNYDKQGYVCNTVECNHPIKMCDTPFKTPLPFRTPRPELDRDFYNGEKMTSDSDESVVSSNSDNAGSAYTQSSNGEISLVAEFDDLMRFYRPFRSSKLQTESAFLDFVEQVKLLYVEYFQALDECRRLQGALEAKTQENTDMEHKLMKARKLLDIEKQCTRNARRERDDLAGQIHLVRELLFKDKGSCNKLSDDMRRKLAFLHNNNVESDWDMPGNNGQYQLSAIKEINSTGSILSDFSYSRSEDDLDGSVMQAGKAWKKHRPSTGGVPEPATKKRRSSGAKAVEIGPSDTVRATTTLTMCKDGPITATSIIESVPKTPAAPESTLTNPESYPSVAPANLVFESWARDSPRKPERKLQMREHCFQQKTLVMPETCGPCEKRIRFGKTAAKCKECKAICHLECKDNLPLPCIPVMHTPNQRNNLGIISDYTPTIPPMVPALLIHCINEIELRGFSEVGLYRVPGAERDVKSLKERFLKGKGSPCLNQIDVHVICGTVKDFLRSLHEPIVTYHLRKKFVHAVEAKDPIDVQPALFQVVSELPQPNRDTLAYMILHLQRVSEAKECKMNVSNLAKIFGPTIVGYSSDDPNPNHLMEEMVQHNNVMEHLITLPSDYWSSFVNIETIYQPSRLQQTPSTDSLLRPIATRGLFTPISASRNLTKKKQKSETSGVAFETFRFIIIVLYVVDNDGYIIPGCTPLPLWKYTLGLLLRVGSRVVYTLPSSGRRKTPPEKGFEKYAGSEGHTCEISHPKRWNRRRGGILSMLSIAKLDNTKILLDLSNAKARF</sequence>
<dbReference type="GO" id="GO:0007283">
    <property type="term" value="P:spermatogenesis"/>
    <property type="evidence" value="ECO:0007669"/>
    <property type="project" value="UniProtKB-KW"/>
</dbReference>
<dbReference type="GO" id="GO:0030496">
    <property type="term" value="C:midbody"/>
    <property type="evidence" value="ECO:0007669"/>
    <property type="project" value="TreeGrafter"/>
</dbReference>
<proteinExistence type="predicted"/>
<dbReference type="Pfam" id="PF00130">
    <property type="entry name" value="C1_1"/>
    <property type="match status" value="1"/>
</dbReference>
<keyword evidence="3" id="KW-0479">Metal-binding</keyword>
<dbReference type="SMART" id="SM00324">
    <property type="entry name" value="RhoGAP"/>
    <property type="match status" value="1"/>
</dbReference>
<dbReference type="AlphaFoldDB" id="A0A8J6H8T0"/>
<dbReference type="PROSITE" id="PS00479">
    <property type="entry name" value="ZF_DAG_PE_1"/>
    <property type="match status" value="1"/>
</dbReference>
<evidence type="ECO:0000259" key="10">
    <source>
        <dbReference type="PROSITE" id="PS50081"/>
    </source>
</evidence>
<dbReference type="GO" id="GO:0032154">
    <property type="term" value="C:cleavage furrow"/>
    <property type="evidence" value="ECO:0007669"/>
    <property type="project" value="TreeGrafter"/>
</dbReference>
<dbReference type="InterPro" id="IPR008936">
    <property type="entry name" value="Rho_GTPase_activation_prot"/>
</dbReference>
<dbReference type="Gene3D" id="3.30.60.20">
    <property type="match status" value="1"/>
</dbReference>
<evidence type="ECO:0000256" key="1">
    <source>
        <dbReference type="ARBA" id="ARBA00022468"/>
    </source>
</evidence>
<evidence type="ECO:0000259" key="11">
    <source>
        <dbReference type="PROSITE" id="PS50238"/>
    </source>
</evidence>
<keyword evidence="8" id="KW-0175">Coiled coil</keyword>
<dbReference type="PROSITE" id="PS50081">
    <property type="entry name" value="ZF_DAG_PE_2"/>
    <property type="match status" value="1"/>
</dbReference>
<dbReference type="FunFam" id="3.30.60.20:FF:000033">
    <property type="entry name" value="Rac GTPase-activating protein 1"/>
    <property type="match status" value="1"/>
</dbReference>
<protein>
    <recommendedName>
        <fullName evidence="14">Rac GTPase-activating protein 1</fullName>
    </recommendedName>
</protein>
<keyword evidence="7" id="KW-0744">Spermatogenesis</keyword>
<dbReference type="InterPro" id="IPR046349">
    <property type="entry name" value="C1-like_sf"/>
</dbReference>
<keyword evidence="2" id="KW-0217">Developmental protein</keyword>
<reference evidence="12" key="1">
    <citation type="journal article" date="2020" name="J Insects Food Feed">
        <title>The yellow mealworm (Tenebrio molitor) genome: a resource for the emerging insects as food and feed industry.</title>
        <authorList>
            <person name="Eriksson T."/>
            <person name="Andere A."/>
            <person name="Kelstrup H."/>
            <person name="Emery V."/>
            <person name="Picard C."/>
        </authorList>
    </citation>
    <scope>NUCLEOTIDE SEQUENCE</scope>
    <source>
        <strain evidence="12">Stoneville</strain>
        <tissue evidence="12">Whole head</tissue>
    </source>
</reference>
<keyword evidence="4" id="KW-0863">Zinc-finger</keyword>
<evidence type="ECO:0008006" key="14">
    <source>
        <dbReference type="Google" id="ProtNLM"/>
    </source>
</evidence>
<evidence type="ECO:0000256" key="3">
    <source>
        <dbReference type="ARBA" id="ARBA00022723"/>
    </source>
</evidence>
<dbReference type="GO" id="GO:0005634">
    <property type="term" value="C:nucleus"/>
    <property type="evidence" value="ECO:0007669"/>
    <property type="project" value="TreeGrafter"/>
</dbReference>
<dbReference type="GO" id="GO:0000281">
    <property type="term" value="P:mitotic cytokinesis"/>
    <property type="evidence" value="ECO:0007669"/>
    <property type="project" value="TreeGrafter"/>
</dbReference>
<dbReference type="GO" id="GO:0051256">
    <property type="term" value="P:mitotic spindle midzone assembly"/>
    <property type="evidence" value="ECO:0007669"/>
    <property type="project" value="TreeGrafter"/>
</dbReference>
<dbReference type="CDD" id="cd04382">
    <property type="entry name" value="RhoGAP_MgcRacGAP"/>
    <property type="match status" value="1"/>
</dbReference>
<dbReference type="GO" id="GO:0005096">
    <property type="term" value="F:GTPase activator activity"/>
    <property type="evidence" value="ECO:0007669"/>
    <property type="project" value="UniProtKB-KW"/>
</dbReference>
<dbReference type="Proteomes" id="UP000719412">
    <property type="component" value="Unassembled WGS sequence"/>
</dbReference>
<comment type="caution">
    <text evidence="12">The sequence shown here is derived from an EMBL/GenBank/DDBJ whole genome shotgun (WGS) entry which is preliminary data.</text>
</comment>
<dbReference type="SMART" id="SM00109">
    <property type="entry name" value="C1"/>
    <property type="match status" value="1"/>
</dbReference>
<dbReference type="SUPFAM" id="SSF48350">
    <property type="entry name" value="GTPase activation domain, GAP"/>
    <property type="match status" value="1"/>
</dbReference>
<dbReference type="GO" id="GO:0007266">
    <property type="term" value="P:Rho protein signal transduction"/>
    <property type="evidence" value="ECO:0007669"/>
    <property type="project" value="TreeGrafter"/>
</dbReference>
<dbReference type="SUPFAM" id="SSF57889">
    <property type="entry name" value="Cysteine-rich domain"/>
    <property type="match status" value="1"/>
</dbReference>
<gene>
    <name evidence="12" type="ORF">GEV33_012611</name>
</gene>
<dbReference type="GO" id="GO:0008270">
    <property type="term" value="F:zinc ion binding"/>
    <property type="evidence" value="ECO:0007669"/>
    <property type="project" value="UniProtKB-KW"/>
</dbReference>
<organism evidence="12 13">
    <name type="scientific">Tenebrio molitor</name>
    <name type="common">Yellow mealworm beetle</name>
    <dbReference type="NCBI Taxonomy" id="7067"/>
    <lineage>
        <taxon>Eukaryota</taxon>
        <taxon>Metazoa</taxon>
        <taxon>Ecdysozoa</taxon>
        <taxon>Arthropoda</taxon>
        <taxon>Hexapoda</taxon>
        <taxon>Insecta</taxon>
        <taxon>Pterygota</taxon>
        <taxon>Neoptera</taxon>
        <taxon>Endopterygota</taxon>
        <taxon>Coleoptera</taxon>
        <taxon>Polyphaga</taxon>
        <taxon>Cucujiformia</taxon>
        <taxon>Tenebrionidae</taxon>
        <taxon>Tenebrio</taxon>
    </lineage>
</organism>
<dbReference type="EMBL" id="JABDTM020027671">
    <property type="protein sequence ID" value="KAH0810180.1"/>
    <property type="molecule type" value="Genomic_DNA"/>
</dbReference>
<reference evidence="12" key="2">
    <citation type="submission" date="2021-08" db="EMBL/GenBank/DDBJ databases">
        <authorList>
            <person name="Eriksson T."/>
        </authorList>
    </citation>
    <scope>NUCLEOTIDE SEQUENCE</scope>
    <source>
        <strain evidence="12">Stoneville</strain>
        <tissue evidence="12">Whole head</tissue>
    </source>
</reference>
<dbReference type="Gene3D" id="1.10.555.10">
    <property type="entry name" value="Rho GTPase activation protein"/>
    <property type="match status" value="1"/>
</dbReference>
<name>A0A8J6H8T0_TENMO</name>
<dbReference type="GO" id="GO:0051233">
    <property type="term" value="C:spindle midzone"/>
    <property type="evidence" value="ECO:0007669"/>
    <property type="project" value="TreeGrafter"/>
</dbReference>
<dbReference type="Pfam" id="PF00620">
    <property type="entry name" value="RhoGAP"/>
    <property type="match status" value="1"/>
</dbReference>
<dbReference type="GO" id="GO:0030154">
    <property type="term" value="P:cell differentiation"/>
    <property type="evidence" value="ECO:0007669"/>
    <property type="project" value="UniProtKB-KW"/>
</dbReference>
<feature type="domain" description="Phorbol-ester/DAG-type" evidence="10">
    <location>
        <begin position="597"/>
        <end position="646"/>
    </location>
</feature>
<accession>A0A8J6H8T0</accession>
<feature type="region of interest" description="Disordered" evidence="9">
    <location>
        <begin position="491"/>
        <end position="520"/>
    </location>
</feature>
<evidence type="ECO:0000256" key="7">
    <source>
        <dbReference type="ARBA" id="ARBA00022871"/>
    </source>
</evidence>
<dbReference type="InterPro" id="IPR000198">
    <property type="entry name" value="RhoGAP_dom"/>
</dbReference>
<evidence type="ECO:0000256" key="5">
    <source>
        <dbReference type="ARBA" id="ARBA00022782"/>
    </source>
</evidence>
<keyword evidence="13" id="KW-1185">Reference proteome</keyword>
<evidence type="ECO:0000256" key="9">
    <source>
        <dbReference type="SAM" id="MobiDB-lite"/>
    </source>
</evidence>
<feature type="coiled-coil region" evidence="8">
    <location>
        <begin position="361"/>
        <end position="388"/>
    </location>
</feature>
<dbReference type="CDD" id="cd20821">
    <property type="entry name" value="C1_MgcRacGAP"/>
    <property type="match status" value="1"/>
</dbReference>
<feature type="region of interest" description="Disordered" evidence="9">
    <location>
        <begin position="277"/>
        <end position="307"/>
    </location>
</feature>
<evidence type="ECO:0000256" key="2">
    <source>
        <dbReference type="ARBA" id="ARBA00022473"/>
    </source>
</evidence>
<keyword evidence="6" id="KW-0862">Zinc</keyword>
<dbReference type="PANTHER" id="PTHR46199">
    <property type="entry name" value="RAC GTPASE-ACTIVATING PROTEIN 1"/>
    <property type="match status" value="1"/>
</dbReference>
<feature type="domain" description="Rho-GAP" evidence="11">
    <location>
        <begin position="667"/>
        <end position="849"/>
    </location>
</feature>
<evidence type="ECO:0000313" key="13">
    <source>
        <dbReference type="Proteomes" id="UP000719412"/>
    </source>
</evidence>
<evidence type="ECO:0000256" key="8">
    <source>
        <dbReference type="SAM" id="Coils"/>
    </source>
</evidence>